<dbReference type="PROSITE" id="PS50013">
    <property type="entry name" value="CHROMO_2"/>
    <property type="match status" value="1"/>
</dbReference>
<dbReference type="Proteomes" id="UP000799771">
    <property type="component" value="Unassembled WGS sequence"/>
</dbReference>
<dbReference type="SMART" id="SM00356">
    <property type="entry name" value="ZnF_C3H1"/>
    <property type="match status" value="3"/>
</dbReference>
<evidence type="ECO:0000256" key="4">
    <source>
        <dbReference type="PROSITE-ProRule" id="PRU00723"/>
    </source>
</evidence>
<feature type="compositionally biased region" description="Polar residues" evidence="5">
    <location>
        <begin position="289"/>
        <end position="298"/>
    </location>
</feature>
<dbReference type="GO" id="GO:0008270">
    <property type="term" value="F:zinc ion binding"/>
    <property type="evidence" value="ECO:0007669"/>
    <property type="project" value="UniProtKB-KW"/>
</dbReference>
<dbReference type="Pfam" id="PF00385">
    <property type="entry name" value="Chromo"/>
    <property type="match status" value="1"/>
</dbReference>
<feature type="domain" description="C3H1-type" evidence="7">
    <location>
        <begin position="611"/>
        <end position="639"/>
    </location>
</feature>
<feature type="compositionally biased region" description="Basic and acidic residues" evidence="5">
    <location>
        <begin position="231"/>
        <end position="256"/>
    </location>
</feature>
<evidence type="ECO:0000256" key="1">
    <source>
        <dbReference type="ARBA" id="ARBA00004123"/>
    </source>
</evidence>
<evidence type="ECO:0000313" key="8">
    <source>
        <dbReference type="EMBL" id="KAF2129023.1"/>
    </source>
</evidence>
<dbReference type="InterPro" id="IPR023779">
    <property type="entry name" value="Chromodomain_CS"/>
</dbReference>
<sequence length="1085" mass="124042">MSDYGDDAAYDTYDTDTISLTSTVDSEPEDSYVVECILSDEWDREDAIYKYLVKWYGYGWHRGTWEPAENLDGTTLLDEWSEKEQTKGMSAFIAIKRNNKARFEKSVREYSAAKQRRVQKRSKKKHKLRKQERRIVSSDDSEEDLPLILQWRNTQAKNQPLEPSKTKNESDIRSFDSLFVDSQEPQSPIERPPPLARRLPLDQSSSDDESSSSDTHSTADSLLEDLQEVDSETRAKTTKRNEADKKVRRGVPDLKARVPVKTVTARSNPTLDEENAQNSKTQREKNPAPHSTTSTTRKISGLAGNSVPKTGMSGGSKGIEQRTTTAAPRPSKSASMSTIKSSVAGPRPSGIKMINEPRTQLRKEWQHGDKQYSRLKYRGHAEKRSRVEGTPDIAALEFVNGPPVALVRSRAPASNESPYGRREVTKRRVLEADSDDEIPQRGHTDTAVSLEDWESNKIPLICPHWRLSSNCVYGRIKCRYLHRDKDLKGRDIKIAPADGLLQAKYRQPPLTCLFWLESERGCTKPDDQCDYAHTNTGWKQLSKGREPVKIDPNQVPVSMQNVHGNPQFNKDRRNLPPSQVTCWYWKHQQCHYTSETCQYQHTDTGIVANPPPRHTTCRDWAKGRCRNTAEGCRYRHADTDADPDQLLSELDPVNIVPLERRQPSHFAQMPAADSGSAIDFGMTDVAAPVLTDDLTSTTVPPPIERHLASIPCLQMKQKIEQICKLDFTDMFTGNRDEGAIVDRRAFLLYHPQDHVEELDLITRWLLMHHVEVGNAWYDGSWDHFKQQITGGGSGIIIAHPDFEYFSELPDLGQVLKSDVRMWSIGLQTVLEYCPAAFDSSPELRYDRIEIFPLGGFIYITDEVFEKQPQLALKIVELFFTKIRKLRQVAGPISPWHEVNDAAILWRLCVRPELMQHLLQICEKHEAELEAGNPDHTSRAKLYQLLCETNWIEQDDPIAPLSMVHDKYPILSERYNIAKEQPIDYFNTLSRSQNEANLRMIQYYVGLLIDMRRDYRQFYVVHTEPAAPHVQEWKKIHNIAEVMTPEQLIEELDKPSKKSKIDFYEWAMPAYKVKDQNEPPVGGVTA</sequence>
<feature type="zinc finger region" description="C3H1-type" evidence="4">
    <location>
        <begin position="576"/>
        <end position="604"/>
    </location>
</feature>
<dbReference type="AlphaFoldDB" id="A0A6A6ACP8"/>
<keyword evidence="9" id="KW-1185">Reference proteome</keyword>
<dbReference type="SUPFAM" id="SSF54160">
    <property type="entry name" value="Chromo domain-like"/>
    <property type="match status" value="1"/>
</dbReference>
<dbReference type="Gene3D" id="3.30.1370.210">
    <property type="match status" value="2"/>
</dbReference>
<dbReference type="InterPro" id="IPR000571">
    <property type="entry name" value="Znf_CCCH"/>
</dbReference>
<comment type="subunit">
    <text evidence="2">Component of the NuA4 histone acetyltransferase complex.</text>
</comment>
<feature type="zinc finger region" description="C3H1-type" evidence="4">
    <location>
        <begin position="611"/>
        <end position="639"/>
    </location>
</feature>
<evidence type="ECO:0000259" key="6">
    <source>
        <dbReference type="PROSITE" id="PS50013"/>
    </source>
</evidence>
<evidence type="ECO:0000313" key="9">
    <source>
        <dbReference type="Proteomes" id="UP000799771"/>
    </source>
</evidence>
<gene>
    <name evidence="8" type="ORF">P153DRAFT_431837</name>
</gene>
<dbReference type="EMBL" id="ML977507">
    <property type="protein sequence ID" value="KAF2129023.1"/>
    <property type="molecule type" value="Genomic_DNA"/>
</dbReference>
<accession>A0A6A6ACP8</accession>
<feature type="domain" description="Chromo" evidence="6">
    <location>
        <begin position="32"/>
        <end position="92"/>
    </location>
</feature>
<organism evidence="8 9">
    <name type="scientific">Dothidotthia symphoricarpi CBS 119687</name>
    <dbReference type="NCBI Taxonomy" id="1392245"/>
    <lineage>
        <taxon>Eukaryota</taxon>
        <taxon>Fungi</taxon>
        <taxon>Dikarya</taxon>
        <taxon>Ascomycota</taxon>
        <taxon>Pezizomycotina</taxon>
        <taxon>Dothideomycetes</taxon>
        <taxon>Pleosporomycetidae</taxon>
        <taxon>Pleosporales</taxon>
        <taxon>Dothidotthiaceae</taxon>
        <taxon>Dothidotthia</taxon>
    </lineage>
</organism>
<feature type="compositionally biased region" description="Basic residues" evidence="5">
    <location>
        <begin position="114"/>
        <end position="132"/>
    </location>
</feature>
<feature type="domain" description="C3H1-type" evidence="7">
    <location>
        <begin position="576"/>
        <end position="604"/>
    </location>
</feature>
<evidence type="ECO:0000256" key="5">
    <source>
        <dbReference type="SAM" id="MobiDB-lite"/>
    </source>
</evidence>
<keyword evidence="4" id="KW-0862">Zinc</keyword>
<feature type="domain" description="C3H1-type" evidence="7">
    <location>
        <begin position="461"/>
        <end position="485"/>
    </location>
</feature>
<dbReference type="RefSeq" id="XP_033523412.1">
    <property type="nucleotide sequence ID" value="XM_033672929.1"/>
</dbReference>
<evidence type="ECO:0000256" key="2">
    <source>
        <dbReference type="ARBA" id="ARBA00011353"/>
    </source>
</evidence>
<evidence type="ECO:0000256" key="3">
    <source>
        <dbReference type="ARBA" id="ARBA00023242"/>
    </source>
</evidence>
<dbReference type="InterPro" id="IPR016197">
    <property type="entry name" value="Chromo-like_dom_sf"/>
</dbReference>
<feature type="zinc finger region" description="C3H1-type" evidence="4">
    <location>
        <begin position="461"/>
        <end position="485"/>
    </location>
</feature>
<proteinExistence type="predicted"/>
<keyword evidence="4" id="KW-0479">Metal-binding</keyword>
<name>A0A6A6ACP8_9PLEO</name>
<evidence type="ECO:0008006" key="10">
    <source>
        <dbReference type="Google" id="ProtNLM"/>
    </source>
</evidence>
<feature type="region of interest" description="Disordered" evidence="5">
    <location>
        <begin position="177"/>
        <end position="353"/>
    </location>
</feature>
<feature type="compositionally biased region" description="Polar residues" evidence="5">
    <location>
        <begin position="264"/>
        <end position="280"/>
    </location>
</feature>
<comment type="subcellular location">
    <subcellularLocation>
        <location evidence="1">Nucleus</location>
    </subcellularLocation>
</comment>
<feature type="zinc finger region" description="C3H1-type" evidence="4">
    <location>
        <begin position="506"/>
        <end position="536"/>
    </location>
</feature>
<dbReference type="GO" id="GO:0005634">
    <property type="term" value="C:nucleus"/>
    <property type="evidence" value="ECO:0007669"/>
    <property type="project" value="UniProtKB-SubCell"/>
</dbReference>
<dbReference type="GeneID" id="54413361"/>
<keyword evidence="4" id="KW-0863">Zinc-finger</keyword>
<reference evidence="8" key="1">
    <citation type="journal article" date="2020" name="Stud. Mycol.">
        <title>101 Dothideomycetes genomes: a test case for predicting lifestyles and emergence of pathogens.</title>
        <authorList>
            <person name="Haridas S."/>
            <person name="Albert R."/>
            <person name="Binder M."/>
            <person name="Bloem J."/>
            <person name="Labutti K."/>
            <person name="Salamov A."/>
            <person name="Andreopoulos B."/>
            <person name="Baker S."/>
            <person name="Barry K."/>
            <person name="Bills G."/>
            <person name="Bluhm B."/>
            <person name="Cannon C."/>
            <person name="Castanera R."/>
            <person name="Culley D."/>
            <person name="Daum C."/>
            <person name="Ezra D."/>
            <person name="Gonzalez J."/>
            <person name="Henrissat B."/>
            <person name="Kuo A."/>
            <person name="Liang C."/>
            <person name="Lipzen A."/>
            <person name="Lutzoni F."/>
            <person name="Magnuson J."/>
            <person name="Mondo S."/>
            <person name="Nolan M."/>
            <person name="Ohm R."/>
            <person name="Pangilinan J."/>
            <person name="Park H.-J."/>
            <person name="Ramirez L."/>
            <person name="Alfaro M."/>
            <person name="Sun H."/>
            <person name="Tritt A."/>
            <person name="Yoshinaga Y."/>
            <person name="Zwiers L.-H."/>
            <person name="Turgeon B."/>
            <person name="Goodwin S."/>
            <person name="Spatafora J."/>
            <person name="Crous P."/>
            <person name="Grigoriev I."/>
        </authorList>
    </citation>
    <scope>NUCLEOTIDE SEQUENCE</scope>
    <source>
        <strain evidence="8">CBS 119687</strain>
    </source>
</reference>
<dbReference type="InterPro" id="IPR023780">
    <property type="entry name" value="Chromo_domain"/>
</dbReference>
<dbReference type="GO" id="GO:0006338">
    <property type="term" value="P:chromatin remodeling"/>
    <property type="evidence" value="ECO:0007669"/>
    <property type="project" value="UniProtKB-ARBA"/>
</dbReference>
<keyword evidence="3" id="KW-0539">Nucleus</keyword>
<dbReference type="Gene3D" id="2.40.50.40">
    <property type="match status" value="1"/>
</dbReference>
<dbReference type="SMART" id="SM00298">
    <property type="entry name" value="CHROMO"/>
    <property type="match status" value="1"/>
</dbReference>
<feature type="compositionally biased region" description="Low complexity" evidence="5">
    <location>
        <begin position="212"/>
        <end position="221"/>
    </location>
</feature>
<feature type="region of interest" description="Disordered" evidence="5">
    <location>
        <begin position="114"/>
        <end position="139"/>
    </location>
</feature>
<evidence type="ECO:0000259" key="7">
    <source>
        <dbReference type="PROSITE" id="PS50103"/>
    </source>
</evidence>
<dbReference type="InterPro" id="IPR000953">
    <property type="entry name" value="Chromo/chromo_shadow_dom"/>
</dbReference>
<dbReference type="OrthoDB" id="1918685at2759"/>
<dbReference type="PROSITE" id="PS50103">
    <property type="entry name" value="ZF_C3H1"/>
    <property type="match status" value="4"/>
</dbReference>
<feature type="compositionally biased region" description="Low complexity" evidence="5">
    <location>
        <begin position="331"/>
        <end position="342"/>
    </location>
</feature>
<feature type="domain" description="C3H1-type" evidence="7">
    <location>
        <begin position="506"/>
        <end position="536"/>
    </location>
</feature>
<dbReference type="PROSITE" id="PS00598">
    <property type="entry name" value="CHROMO_1"/>
    <property type="match status" value="1"/>
</dbReference>
<protein>
    <recommendedName>
        <fullName evidence="10">Chromo domain-containing protein</fullName>
    </recommendedName>
</protein>